<dbReference type="Gene3D" id="3.30.420.40">
    <property type="match status" value="2"/>
</dbReference>
<organism evidence="7 8">
    <name type="scientific">Paenibacillus cisolokensis</name>
    <dbReference type="NCBI Taxonomy" id="1658519"/>
    <lineage>
        <taxon>Bacteria</taxon>
        <taxon>Bacillati</taxon>
        <taxon>Bacillota</taxon>
        <taxon>Bacilli</taxon>
        <taxon>Bacillales</taxon>
        <taxon>Paenibacillaceae</taxon>
        <taxon>Paenibacillus</taxon>
    </lineage>
</organism>
<keyword evidence="8" id="KW-1185">Reference proteome</keyword>
<reference evidence="7 8" key="1">
    <citation type="submission" date="2021-04" db="EMBL/GenBank/DDBJ databases">
        <title>Draft genome sequence of Paenibacillus cisolokensis, LC2-13A.</title>
        <authorList>
            <person name="Uke A."/>
            <person name="Chhe C."/>
            <person name="Baramee S."/>
            <person name="Kosugi A."/>
        </authorList>
    </citation>
    <scope>NUCLEOTIDE SEQUENCE [LARGE SCALE GENOMIC DNA]</scope>
    <source>
        <strain evidence="7 8">LC2-13A</strain>
    </source>
</reference>
<dbReference type="PIRSF" id="PIRSF000538">
    <property type="entry name" value="GlpK"/>
    <property type="match status" value="1"/>
</dbReference>
<evidence type="ECO:0000259" key="5">
    <source>
        <dbReference type="Pfam" id="PF00370"/>
    </source>
</evidence>
<name>A0ABQ4MZW9_9BACL</name>
<dbReference type="CDD" id="cd07770">
    <property type="entry name" value="ASKHA_NBD_FGGY_GntK"/>
    <property type="match status" value="1"/>
</dbReference>
<dbReference type="InterPro" id="IPR050406">
    <property type="entry name" value="FGGY_Carb_Kinase"/>
</dbReference>
<evidence type="ECO:0000313" key="8">
    <source>
        <dbReference type="Proteomes" id="UP000680304"/>
    </source>
</evidence>
<feature type="domain" description="Carbohydrate kinase FGGY C-terminal" evidence="6">
    <location>
        <begin position="275"/>
        <end position="468"/>
    </location>
</feature>
<dbReference type="SUPFAM" id="SSF53067">
    <property type="entry name" value="Actin-like ATPase domain"/>
    <property type="match status" value="2"/>
</dbReference>
<gene>
    <name evidence="7" type="ORF">PACILC2_00210</name>
</gene>
<proteinExistence type="inferred from homology"/>
<dbReference type="InterPro" id="IPR018484">
    <property type="entry name" value="FGGY_N"/>
</dbReference>
<dbReference type="PANTHER" id="PTHR43095">
    <property type="entry name" value="SUGAR KINASE"/>
    <property type="match status" value="1"/>
</dbReference>
<keyword evidence="3 4" id="KW-0418">Kinase</keyword>
<evidence type="ECO:0000259" key="6">
    <source>
        <dbReference type="Pfam" id="PF02782"/>
    </source>
</evidence>
<dbReference type="InterPro" id="IPR018485">
    <property type="entry name" value="FGGY_C"/>
</dbReference>
<dbReference type="EMBL" id="BOVJ01000001">
    <property type="protein sequence ID" value="GIQ61453.1"/>
    <property type="molecule type" value="Genomic_DNA"/>
</dbReference>
<evidence type="ECO:0000313" key="7">
    <source>
        <dbReference type="EMBL" id="GIQ61453.1"/>
    </source>
</evidence>
<feature type="domain" description="Carbohydrate kinase FGGY N-terminal" evidence="5">
    <location>
        <begin position="13"/>
        <end position="266"/>
    </location>
</feature>
<evidence type="ECO:0000256" key="2">
    <source>
        <dbReference type="ARBA" id="ARBA00022679"/>
    </source>
</evidence>
<keyword evidence="2 4" id="KW-0808">Transferase</keyword>
<comment type="similarity">
    <text evidence="1 4">Belongs to the FGGY kinase family.</text>
</comment>
<dbReference type="GO" id="GO:0016301">
    <property type="term" value="F:kinase activity"/>
    <property type="evidence" value="ECO:0007669"/>
    <property type="project" value="UniProtKB-KW"/>
</dbReference>
<dbReference type="Proteomes" id="UP000680304">
    <property type="component" value="Unassembled WGS sequence"/>
</dbReference>
<dbReference type="InterPro" id="IPR043129">
    <property type="entry name" value="ATPase_NBD"/>
</dbReference>
<dbReference type="PANTHER" id="PTHR43095:SF2">
    <property type="entry name" value="GLUCONOKINASE"/>
    <property type="match status" value="1"/>
</dbReference>
<comment type="caution">
    <text evidence="7">The sequence shown here is derived from an EMBL/GenBank/DDBJ whole genome shotgun (WGS) entry which is preliminary data.</text>
</comment>
<sequence>MTSGSDFAKRPAIMAVDLGTTSAKAVAVSVRSLTEGGDGGFVLAKAERDYPLLVPSPGYAEQEPERIRSAAEGAVREALALAGLTAGDIAAVAFSSAMHALIAVDAAGDPLTPCITWADQRAAAMARRLRETGHASRLAQRTGVPVHAMTPLCKLMWLREREPELFAAAAAFVGIREYVFARWCGGPYLSDESVAGGTGLYNVHTGAWDPEALALAGIGEERLPALVPSSFAAPGGLLPGPAAAMGLAAGTPVVIGGADGVLANLGAGAVEPGVAAVTVGTSGAVRVALPRPAADAAGRLFCYPAGGDLWIAGGPVNSGGVVLRWLRDKLVPADAQVAVAAGEDPYERLVSLALEVPPGADGLLCLPHLAGERAPHWDEDARGVFVGLSLGHDRRHMIRAALEGIVFGLRAVAEAVAELGGPIREIRVSGGFFRSAPLRQLTADMIGCPVAMADTSDASALGAARFALEALGLQAGPAPGIAELRHPDAGASAVYNRLYPVYRSLYGSLAAAFADIASFQRDWQMRDVSTK</sequence>
<dbReference type="RefSeq" id="WP_213526679.1">
    <property type="nucleotide sequence ID" value="NZ_BOVJ01000001.1"/>
</dbReference>
<dbReference type="Pfam" id="PF00370">
    <property type="entry name" value="FGGY_N"/>
    <property type="match status" value="1"/>
</dbReference>
<dbReference type="InterPro" id="IPR018483">
    <property type="entry name" value="Carb_kinase_FGGY_CS"/>
</dbReference>
<protein>
    <submittedName>
        <fullName evidence="7">Gluconate kinase</fullName>
    </submittedName>
</protein>
<evidence type="ECO:0000256" key="3">
    <source>
        <dbReference type="ARBA" id="ARBA00022777"/>
    </source>
</evidence>
<dbReference type="PROSITE" id="PS00445">
    <property type="entry name" value="FGGY_KINASES_2"/>
    <property type="match status" value="1"/>
</dbReference>
<evidence type="ECO:0000256" key="1">
    <source>
        <dbReference type="ARBA" id="ARBA00009156"/>
    </source>
</evidence>
<dbReference type="InterPro" id="IPR000577">
    <property type="entry name" value="Carb_kinase_FGGY"/>
</dbReference>
<evidence type="ECO:0000256" key="4">
    <source>
        <dbReference type="RuleBase" id="RU003733"/>
    </source>
</evidence>
<accession>A0ABQ4MZW9</accession>
<dbReference type="Pfam" id="PF02782">
    <property type="entry name" value="FGGY_C"/>
    <property type="match status" value="1"/>
</dbReference>